<dbReference type="Proteomes" id="UP001066276">
    <property type="component" value="Chromosome 7"/>
</dbReference>
<evidence type="ECO:0000313" key="2">
    <source>
        <dbReference type="EMBL" id="KAJ1132312.1"/>
    </source>
</evidence>
<evidence type="ECO:0000256" key="1">
    <source>
        <dbReference type="SAM" id="MobiDB-lite"/>
    </source>
</evidence>
<reference evidence="2" key="1">
    <citation type="journal article" date="2022" name="bioRxiv">
        <title>Sequencing and chromosome-scale assembly of the giantPleurodeles waltlgenome.</title>
        <authorList>
            <person name="Brown T."/>
            <person name="Elewa A."/>
            <person name="Iarovenko S."/>
            <person name="Subramanian E."/>
            <person name="Araus A.J."/>
            <person name="Petzold A."/>
            <person name="Susuki M."/>
            <person name="Suzuki K.-i.T."/>
            <person name="Hayashi T."/>
            <person name="Toyoda A."/>
            <person name="Oliveira C."/>
            <person name="Osipova E."/>
            <person name="Leigh N.D."/>
            <person name="Simon A."/>
            <person name="Yun M.H."/>
        </authorList>
    </citation>
    <scope>NUCLEOTIDE SEQUENCE</scope>
    <source>
        <strain evidence="2">20211129_DDA</strain>
        <tissue evidence="2">Liver</tissue>
    </source>
</reference>
<name>A0AAV7PVG8_PLEWA</name>
<keyword evidence="3" id="KW-1185">Reference proteome</keyword>
<protein>
    <submittedName>
        <fullName evidence="2">Uncharacterized protein</fullName>
    </submittedName>
</protein>
<feature type="compositionally biased region" description="Basic and acidic residues" evidence="1">
    <location>
        <begin position="38"/>
        <end position="53"/>
    </location>
</feature>
<accession>A0AAV7PVG8</accession>
<evidence type="ECO:0000313" key="3">
    <source>
        <dbReference type="Proteomes" id="UP001066276"/>
    </source>
</evidence>
<feature type="region of interest" description="Disordered" evidence="1">
    <location>
        <begin position="1"/>
        <end position="82"/>
    </location>
</feature>
<dbReference type="EMBL" id="JANPWB010000011">
    <property type="protein sequence ID" value="KAJ1132312.1"/>
    <property type="molecule type" value="Genomic_DNA"/>
</dbReference>
<proteinExistence type="predicted"/>
<organism evidence="2 3">
    <name type="scientific">Pleurodeles waltl</name>
    <name type="common">Iberian ribbed newt</name>
    <dbReference type="NCBI Taxonomy" id="8319"/>
    <lineage>
        <taxon>Eukaryota</taxon>
        <taxon>Metazoa</taxon>
        <taxon>Chordata</taxon>
        <taxon>Craniata</taxon>
        <taxon>Vertebrata</taxon>
        <taxon>Euteleostomi</taxon>
        <taxon>Amphibia</taxon>
        <taxon>Batrachia</taxon>
        <taxon>Caudata</taxon>
        <taxon>Salamandroidea</taxon>
        <taxon>Salamandridae</taxon>
        <taxon>Pleurodelinae</taxon>
        <taxon>Pleurodeles</taxon>
    </lineage>
</organism>
<gene>
    <name evidence="2" type="ORF">NDU88_010638</name>
</gene>
<dbReference type="AlphaFoldDB" id="A0AAV7PVG8"/>
<feature type="compositionally biased region" description="Basic residues" evidence="1">
    <location>
        <begin position="1"/>
        <end position="12"/>
    </location>
</feature>
<comment type="caution">
    <text evidence="2">The sequence shown here is derived from an EMBL/GenBank/DDBJ whole genome shotgun (WGS) entry which is preliminary data.</text>
</comment>
<sequence>MHTRGRNFKPARLRAPATHARQKPQNRQDAGCLPLHTTSKDTMTDLRSSRQDPRLFQIAPAEGQRRTMPGIEDSQFGQNPVR</sequence>